<gene>
    <name evidence="1" type="ORF">HU200_050709</name>
</gene>
<reference evidence="1" key="1">
    <citation type="submission" date="2020-07" db="EMBL/GenBank/DDBJ databases">
        <title>Genome sequence and genetic diversity analysis of an under-domesticated orphan crop, white fonio (Digitaria exilis).</title>
        <authorList>
            <person name="Bennetzen J.L."/>
            <person name="Chen S."/>
            <person name="Ma X."/>
            <person name="Wang X."/>
            <person name="Yssel A.E.J."/>
            <person name="Chaluvadi S.R."/>
            <person name="Johnson M."/>
            <person name="Gangashetty P."/>
            <person name="Hamidou F."/>
            <person name="Sanogo M.D."/>
            <person name="Zwaenepoel A."/>
            <person name="Wallace J."/>
            <person name="Van De Peer Y."/>
            <person name="Van Deynze A."/>
        </authorList>
    </citation>
    <scope>NUCLEOTIDE SEQUENCE</scope>
    <source>
        <tissue evidence="1">Leaves</tissue>
    </source>
</reference>
<comment type="caution">
    <text evidence="1">The sequence shown here is derived from an EMBL/GenBank/DDBJ whole genome shotgun (WGS) entry which is preliminary data.</text>
</comment>
<evidence type="ECO:0000313" key="1">
    <source>
        <dbReference type="EMBL" id="KAF8670404.1"/>
    </source>
</evidence>
<dbReference type="AlphaFoldDB" id="A0A835EA52"/>
<keyword evidence="2" id="KW-1185">Reference proteome</keyword>
<proteinExistence type="predicted"/>
<sequence>MLVTNMGITVITSSQRLKTSFINLQRLALIPFHSLELKNIVVQGKWELCVIHQFGR</sequence>
<protein>
    <submittedName>
        <fullName evidence="1">Uncharacterized protein</fullName>
    </submittedName>
</protein>
<accession>A0A835EA52</accession>
<evidence type="ECO:0000313" key="2">
    <source>
        <dbReference type="Proteomes" id="UP000636709"/>
    </source>
</evidence>
<dbReference type="OrthoDB" id="669203at2759"/>
<organism evidence="1 2">
    <name type="scientific">Digitaria exilis</name>
    <dbReference type="NCBI Taxonomy" id="1010633"/>
    <lineage>
        <taxon>Eukaryota</taxon>
        <taxon>Viridiplantae</taxon>
        <taxon>Streptophyta</taxon>
        <taxon>Embryophyta</taxon>
        <taxon>Tracheophyta</taxon>
        <taxon>Spermatophyta</taxon>
        <taxon>Magnoliopsida</taxon>
        <taxon>Liliopsida</taxon>
        <taxon>Poales</taxon>
        <taxon>Poaceae</taxon>
        <taxon>PACMAD clade</taxon>
        <taxon>Panicoideae</taxon>
        <taxon>Panicodae</taxon>
        <taxon>Paniceae</taxon>
        <taxon>Anthephorinae</taxon>
        <taxon>Digitaria</taxon>
    </lineage>
</organism>
<dbReference type="EMBL" id="JACEFO010002259">
    <property type="protein sequence ID" value="KAF8670404.1"/>
    <property type="molecule type" value="Genomic_DNA"/>
</dbReference>
<dbReference type="Proteomes" id="UP000636709">
    <property type="component" value="Unassembled WGS sequence"/>
</dbReference>
<name>A0A835EA52_9POAL</name>